<organism evidence="1 2">
    <name type="scientific">Aspergillus ellipticus CBS 707.79</name>
    <dbReference type="NCBI Taxonomy" id="1448320"/>
    <lineage>
        <taxon>Eukaryota</taxon>
        <taxon>Fungi</taxon>
        <taxon>Dikarya</taxon>
        <taxon>Ascomycota</taxon>
        <taxon>Pezizomycotina</taxon>
        <taxon>Eurotiomycetes</taxon>
        <taxon>Eurotiomycetidae</taxon>
        <taxon>Eurotiales</taxon>
        <taxon>Aspergillaceae</taxon>
        <taxon>Aspergillus</taxon>
        <taxon>Aspergillus subgen. Circumdati</taxon>
    </lineage>
</organism>
<evidence type="ECO:0008006" key="3">
    <source>
        <dbReference type="Google" id="ProtNLM"/>
    </source>
</evidence>
<protein>
    <recommendedName>
        <fullName evidence="3">P-loop containing nucleoside triphosphate hydrolase protein</fullName>
    </recommendedName>
</protein>
<name>A0A319DII8_9EURO</name>
<dbReference type="Gene3D" id="3.40.50.300">
    <property type="entry name" value="P-loop containing nucleotide triphosphate hydrolases"/>
    <property type="match status" value="1"/>
</dbReference>
<dbReference type="EMBL" id="KZ825826">
    <property type="protein sequence ID" value="PYH97345.1"/>
    <property type="molecule type" value="Genomic_DNA"/>
</dbReference>
<evidence type="ECO:0000313" key="1">
    <source>
        <dbReference type="EMBL" id="PYH97345.1"/>
    </source>
</evidence>
<dbReference type="AlphaFoldDB" id="A0A319DII8"/>
<keyword evidence="2" id="KW-1185">Reference proteome</keyword>
<reference evidence="1 2" key="1">
    <citation type="submission" date="2018-02" db="EMBL/GenBank/DDBJ databases">
        <title>The genomes of Aspergillus section Nigri reveals drivers in fungal speciation.</title>
        <authorList>
            <consortium name="DOE Joint Genome Institute"/>
            <person name="Vesth T.C."/>
            <person name="Nybo J."/>
            <person name="Theobald S."/>
            <person name="Brandl J."/>
            <person name="Frisvad J.C."/>
            <person name="Nielsen K.F."/>
            <person name="Lyhne E.K."/>
            <person name="Kogle M.E."/>
            <person name="Kuo A."/>
            <person name="Riley R."/>
            <person name="Clum A."/>
            <person name="Nolan M."/>
            <person name="Lipzen A."/>
            <person name="Salamov A."/>
            <person name="Henrissat B."/>
            <person name="Wiebenga A."/>
            <person name="De vries R.P."/>
            <person name="Grigoriev I.V."/>
            <person name="Mortensen U.H."/>
            <person name="Andersen M.R."/>
            <person name="Baker S.E."/>
        </authorList>
    </citation>
    <scope>NUCLEOTIDE SEQUENCE [LARGE SCALE GENOMIC DNA]</scope>
    <source>
        <strain evidence="1 2">CBS 707.79</strain>
    </source>
</reference>
<dbReference type="STRING" id="1448320.A0A319DII8"/>
<dbReference type="SUPFAM" id="SSF52540">
    <property type="entry name" value="P-loop containing nucleoside triphosphate hydrolases"/>
    <property type="match status" value="1"/>
</dbReference>
<dbReference type="OrthoDB" id="3650366at2759"/>
<dbReference type="InterPro" id="IPR027417">
    <property type="entry name" value="P-loop_NTPase"/>
</dbReference>
<dbReference type="VEuPathDB" id="FungiDB:BO71DRAFT_468253"/>
<proteinExistence type="predicted"/>
<dbReference type="PANTHER" id="PTHR48419:SF1">
    <property type="entry name" value="SULFOTRANSFERASE DOMAIN-CONTAINING PROTEIN"/>
    <property type="match status" value="1"/>
</dbReference>
<sequence length="354" mass="40696">MNGHTTPNRLLLVSVPRTASNLLLKILNIPDQPDTITSDRGGYFFHAAFVSAAKDGRLTQPPRDWTDEAKRNVQSTFQQCFDRLEECCVRAESEQKLIFAKEHSFWFSNPMEFSQVVHGAEHGPYDLSSFRVNVPSRYGPTQTFSSNNKTVFPDEYLRTWRMVFIIRHPALVFPSFFRAMDRISDTELFEPGTLPGTLAANMTLRWTRWLFEWCQEQSGTAPMLLDAYDVIHRPLVVRRFCELAGLDPTKMMFEWERTANGDSDPHCPGYEAARQNGVVEEHMAIWEKSMKIMTSTLDGSEGVMKEKEPGVVDIVEEAKKWRVEFGDRMAGVVEKAVWDAMPDYEYLQAQRFTI</sequence>
<dbReference type="Proteomes" id="UP000247810">
    <property type="component" value="Unassembled WGS sequence"/>
</dbReference>
<evidence type="ECO:0000313" key="2">
    <source>
        <dbReference type="Proteomes" id="UP000247810"/>
    </source>
</evidence>
<dbReference type="PANTHER" id="PTHR48419">
    <property type="entry name" value="SULFOTRANSFERASE DOMAIN-CONTAINING PROTEIN"/>
    <property type="match status" value="1"/>
</dbReference>
<accession>A0A319DII8</accession>
<gene>
    <name evidence="1" type="ORF">BO71DRAFT_468253</name>
</gene>
<dbReference type="InterPro" id="IPR053226">
    <property type="entry name" value="Pyrrolopyrazine_biosynth_F"/>
</dbReference>